<dbReference type="Proteomes" id="UP000033935">
    <property type="component" value="Unassembled WGS sequence"/>
</dbReference>
<protein>
    <submittedName>
        <fullName evidence="1">Uncharacterized protein</fullName>
    </submittedName>
</protein>
<comment type="caution">
    <text evidence="1">The sequence shown here is derived from an EMBL/GenBank/DDBJ whole genome shotgun (WGS) entry which is preliminary data.</text>
</comment>
<name>A0A0G0MFJ6_9BACT</name>
<reference evidence="1 2" key="1">
    <citation type="journal article" date="2015" name="Nature">
        <title>rRNA introns, odd ribosomes, and small enigmatic genomes across a large radiation of phyla.</title>
        <authorList>
            <person name="Brown C.T."/>
            <person name="Hug L.A."/>
            <person name="Thomas B.C."/>
            <person name="Sharon I."/>
            <person name="Castelle C.J."/>
            <person name="Singh A."/>
            <person name="Wilkins M.J."/>
            <person name="Williams K.H."/>
            <person name="Banfield J.F."/>
        </authorList>
    </citation>
    <scope>NUCLEOTIDE SEQUENCE [LARGE SCALE GENOMIC DNA]</scope>
</reference>
<proteinExistence type="predicted"/>
<sequence>MVNIRLQQEEACQRVRNRIKSLRPEELIIAASLKLREIEKDIALWSKWNPYSLLLVIRWAFEYGAQNSNVIPLTQNQFIKLISDCNEICGNPYFLSGASANVNKFLRTMSFQQFWFQGNIFKGLFGRLFLLFCNSKDEIHENFLFRVGISMQEYLELSFAVWGWTPKQSNEVLVPLQFFENSTYEITAITKYFDFTSKTILQMTDYLQTPRKKGIRNFYLQPCEKSPLTKYPLLRLPGGIFKYSQRVFESHIRMIFYELMKSTGDSPLAEKFSKRFENYNDKLLAYSCLPYLKETELKKIAGKGKVVDFAIPYADTTILIETKSVEMNPLAQVNPENKIMEKELKSSVIKAVIQAYEFIYNLKQVDTTEIECKKHFSLLIVTYDNLWLGPPLHLWKEFLENSVRNRIKPELLDEAALSPERIFVISIDEMEVIIERIKLQVVSLPDFIERAVADNRTEKVKHQLNMHFTERECEETKGIPFLIEPFEIFCKSLRSKFVK</sequence>
<dbReference type="EMBL" id="LBWG01000047">
    <property type="protein sequence ID" value="KKR02844.1"/>
    <property type="molecule type" value="Genomic_DNA"/>
</dbReference>
<gene>
    <name evidence="1" type="ORF">UT30_C0047G0004</name>
</gene>
<dbReference type="AlphaFoldDB" id="A0A0G0MFJ6"/>
<organism evidence="1 2">
    <name type="scientific">Candidatus Uhrbacteria bacterium GW2011_GWF2_39_13</name>
    <dbReference type="NCBI Taxonomy" id="1618995"/>
    <lineage>
        <taxon>Bacteria</taxon>
        <taxon>Candidatus Uhriibacteriota</taxon>
    </lineage>
</organism>
<accession>A0A0G0MFJ6</accession>
<evidence type="ECO:0000313" key="1">
    <source>
        <dbReference type="EMBL" id="KKR02844.1"/>
    </source>
</evidence>
<evidence type="ECO:0000313" key="2">
    <source>
        <dbReference type="Proteomes" id="UP000033935"/>
    </source>
</evidence>